<dbReference type="KEGG" id="asui:ASUIS_0173"/>
<dbReference type="InterPro" id="IPR030802">
    <property type="entry name" value="Permease_MalE"/>
</dbReference>
<dbReference type="PANTHER" id="PTHR30188:SF3">
    <property type="entry name" value="ABC TRANSPORTER PERMEASE"/>
    <property type="match status" value="1"/>
</dbReference>
<keyword evidence="3" id="KW-1185">Reference proteome</keyword>
<keyword evidence="1" id="KW-0472">Membrane</keyword>
<feature type="transmembrane region" description="Helical" evidence="1">
    <location>
        <begin position="252"/>
        <end position="272"/>
    </location>
</feature>
<proteinExistence type="inferred from homology"/>
<dbReference type="Proteomes" id="UP000263040">
    <property type="component" value="Chromosome"/>
</dbReference>
<reference evidence="2 3" key="1">
    <citation type="submission" date="2018-08" db="EMBL/GenBank/DDBJ databases">
        <title>Complete genome of the Arcobacter suis type strain LMG 26152.</title>
        <authorList>
            <person name="Miller W.G."/>
            <person name="Yee E."/>
            <person name="Bono J.L."/>
        </authorList>
    </citation>
    <scope>NUCLEOTIDE SEQUENCE [LARGE SCALE GENOMIC DNA]</scope>
    <source>
        <strain evidence="2 3">CECT 7833</strain>
    </source>
</reference>
<name>A0AAD0SND7_9BACT</name>
<accession>A0AAD0SND7</accession>
<comment type="similarity">
    <text evidence="1">Belongs to the MlaE permease family.</text>
</comment>
<evidence type="ECO:0000313" key="2">
    <source>
        <dbReference type="EMBL" id="AXX88688.1"/>
    </source>
</evidence>
<dbReference type="EMBL" id="CP032100">
    <property type="protein sequence ID" value="AXX88688.1"/>
    <property type="molecule type" value="Genomic_DNA"/>
</dbReference>
<keyword evidence="1" id="KW-0812">Transmembrane</keyword>
<dbReference type="Pfam" id="PF02405">
    <property type="entry name" value="MlaE"/>
    <property type="match status" value="1"/>
</dbReference>
<dbReference type="RefSeq" id="WP_118885269.1">
    <property type="nucleotide sequence ID" value="NZ_CP032100.1"/>
</dbReference>
<dbReference type="AlphaFoldDB" id="A0AAD0SND7"/>
<dbReference type="NCBIfam" id="TIGR00056">
    <property type="entry name" value="MlaE family lipid ABC transporter permease subunit"/>
    <property type="match status" value="1"/>
</dbReference>
<evidence type="ECO:0000256" key="1">
    <source>
        <dbReference type="RuleBase" id="RU362044"/>
    </source>
</evidence>
<dbReference type="GO" id="GO:0043190">
    <property type="term" value="C:ATP-binding cassette (ABC) transporter complex"/>
    <property type="evidence" value="ECO:0007669"/>
    <property type="project" value="InterPro"/>
</dbReference>
<feature type="transmembrane region" description="Helical" evidence="1">
    <location>
        <begin position="278"/>
        <end position="297"/>
    </location>
</feature>
<feature type="transmembrane region" description="Helical" evidence="1">
    <location>
        <begin position="196"/>
        <end position="220"/>
    </location>
</feature>
<dbReference type="InterPro" id="IPR003453">
    <property type="entry name" value="ABC_MlaE_roteobac"/>
</dbReference>
<evidence type="ECO:0000313" key="3">
    <source>
        <dbReference type="Proteomes" id="UP000263040"/>
    </source>
</evidence>
<protein>
    <submittedName>
        <fullName evidence="2">Lipid asymmetry ABC transporter MlaABCDEF, permease component MlaE</fullName>
    </submittedName>
</protein>
<feature type="transmembrane region" description="Helical" evidence="1">
    <location>
        <begin position="158"/>
        <end position="184"/>
    </location>
</feature>
<gene>
    <name evidence="2" type="primary">mlaE</name>
    <name evidence="2" type="ORF">ASUIS_0173</name>
</gene>
<sequence>MEDYSDYFELRKINDGSYELTLLNIWNKQILTSNIKKLEKLTFSSHTKLAVDFQNLKECDTSSIIYLISFFKKVEEKNLTLKNLDSFEEFYRFYEKHYQDNSLDIKDKKNIIEKIGKTAYEAYLSSLDFTKFVGKVFYYFVYSLFNPKKMRLKAMLKYIDTSAVNALFIVGITSFLVGVVIAYQGAVQLEKFGANIFIVEMICITMFREIAPLVTAIVIAGRSSSSYTAEIGAMKITDEIDAMRTMDFEPTLFLVLPRIFALVIALPLLVFFADIVGIFGGMVIAYTDLDVTFFEFINRMGQEVPLKHLLIGVCKSIFFGVAIALIGCYRGFQVQNNTTSIGKYTTISVVNAIFVVIALNAIFSVILTEIGI</sequence>
<feature type="transmembrane region" description="Helical" evidence="1">
    <location>
        <begin position="344"/>
        <end position="367"/>
    </location>
</feature>
<keyword evidence="1" id="KW-1133">Transmembrane helix</keyword>
<dbReference type="PANTHER" id="PTHR30188">
    <property type="entry name" value="ABC TRANSPORTER PERMEASE PROTEIN-RELATED"/>
    <property type="match status" value="1"/>
</dbReference>
<organism evidence="2 3">
    <name type="scientific">Arcobacter suis CECT 7833</name>
    <dbReference type="NCBI Taxonomy" id="663365"/>
    <lineage>
        <taxon>Bacteria</taxon>
        <taxon>Pseudomonadati</taxon>
        <taxon>Campylobacterota</taxon>
        <taxon>Epsilonproteobacteria</taxon>
        <taxon>Campylobacterales</taxon>
        <taxon>Arcobacteraceae</taxon>
        <taxon>Arcobacter</taxon>
    </lineage>
</organism>
<dbReference type="GO" id="GO:0005548">
    <property type="term" value="F:phospholipid transporter activity"/>
    <property type="evidence" value="ECO:0007669"/>
    <property type="project" value="TreeGrafter"/>
</dbReference>
<feature type="transmembrane region" description="Helical" evidence="1">
    <location>
        <begin position="309"/>
        <end position="332"/>
    </location>
</feature>